<comment type="caution">
    <text evidence="1">The sequence shown here is derived from an EMBL/GenBank/DDBJ whole genome shotgun (WGS) entry which is preliminary data.</text>
</comment>
<keyword evidence="2" id="KW-1185">Reference proteome</keyword>
<gene>
    <name evidence="1" type="ORF">AB840_08130</name>
</gene>
<reference evidence="1 2" key="1">
    <citation type="submission" date="2015-06" db="EMBL/GenBank/DDBJ databases">
        <title>Draft genome sequence of beer spoilage bacterium Megasphaera cerevisiae type strain 20462.</title>
        <authorList>
            <person name="Kutumbaka K."/>
            <person name="Pasmowitz J."/>
            <person name="Mategko J."/>
            <person name="Reyes D."/>
            <person name="Friedrich A."/>
            <person name="Han S."/>
            <person name="Martens-Habbena W."/>
            <person name="Neal-McKinney J."/>
            <person name="Janagama H.K."/>
            <person name="Nadala C."/>
            <person name="Samadpour M."/>
        </authorList>
    </citation>
    <scope>NUCLEOTIDE SEQUENCE [LARGE SCALE GENOMIC DNA]</scope>
    <source>
        <strain evidence="1 2">DSM 20462</strain>
    </source>
</reference>
<dbReference type="InParanoid" id="A0A0J6WV37"/>
<evidence type="ECO:0000313" key="1">
    <source>
        <dbReference type="EMBL" id="KMO86424.1"/>
    </source>
</evidence>
<evidence type="ECO:0000313" key="2">
    <source>
        <dbReference type="Proteomes" id="UP000036503"/>
    </source>
</evidence>
<dbReference type="EMBL" id="LEKT01000023">
    <property type="protein sequence ID" value="KMO86424.1"/>
    <property type="molecule type" value="Genomic_DNA"/>
</dbReference>
<organism evidence="1 2">
    <name type="scientific">Megasphaera cerevisiae DSM 20462</name>
    <dbReference type="NCBI Taxonomy" id="1122219"/>
    <lineage>
        <taxon>Bacteria</taxon>
        <taxon>Bacillati</taxon>
        <taxon>Bacillota</taxon>
        <taxon>Negativicutes</taxon>
        <taxon>Veillonellales</taxon>
        <taxon>Veillonellaceae</taxon>
        <taxon>Megasphaera</taxon>
    </lineage>
</organism>
<dbReference type="OrthoDB" id="9768147at2"/>
<dbReference type="Proteomes" id="UP000036503">
    <property type="component" value="Unassembled WGS sequence"/>
</dbReference>
<protein>
    <submittedName>
        <fullName evidence="1">Uncharacterized protein</fullName>
    </submittedName>
</protein>
<sequence>MANELTKEEKAQEVYAKQQEYVETLIADGTLPKIRMITRKQRKALDKANLNYLKLPITDKRNPFAVQEDCYDWILDTVYKEHDFSNLPNNVCLVFARMTFASTYQDELAEKN</sequence>
<dbReference type="RefSeq" id="WP_048514338.1">
    <property type="nucleotide sequence ID" value="NZ_FUXD01000012.1"/>
</dbReference>
<dbReference type="PATRIC" id="fig|1122219.3.peg.1313"/>
<name>A0A0J6WV37_9FIRM</name>
<dbReference type="AlphaFoldDB" id="A0A0J6WV37"/>
<proteinExistence type="predicted"/>
<accession>A0A0J6WV37</accession>